<organism evidence="3">
    <name type="scientific">Drosophila sechellia</name>
    <name type="common">Fruit fly</name>
    <dbReference type="NCBI Taxonomy" id="7238"/>
    <lineage>
        <taxon>Eukaryota</taxon>
        <taxon>Metazoa</taxon>
        <taxon>Ecdysozoa</taxon>
        <taxon>Arthropoda</taxon>
        <taxon>Hexapoda</taxon>
        <taxon>Insecta</taxon>
        <taxon>Pterygota</taxon>
        <taxon>Neoptera</taxon>
        <taxon>Endopterygota</taxon>
        <taxon>Diptera</taxon>
        <taxon>Brachycera</taxon>
        <taxon>Muscomorpha</taxon>
        <taxon>Ephydroidea</taxon>
        <taxon>Drosophilidae</taxon>
        <taxon>Drosophila</taxon>
        <taxon>Sophophora</taxon>
    </lineage>
</organism>
<dbReference type="PROSITE" id="PS00028">
    <property type="entry name" value="ZINC_FINGER_C2H2_1"/>
    <property type="match status" value="1"/>
</dbReference>
<dbReference type="OMA" id="WHPNQRQ"/>
<evidence type="ECO:0000313" key="3">
    <source>
        <dbReference type="Proteomes" id="UP000001292"/>
    </source>
</evidence>
<accession>B4HMR2</accession>
<evidence type="ECO:0000259" key="1">
    <source>
        <dbReference type="PROSITE" id="PS00028"/>
    </source>
</evidence>
<evidence type="ECO:0000313" key="2">
    <source>
        <dbReference type="EMBL" id="EDW47274.1"/>
    </source>
</evidence>
<gene>
    <name evidence="2" type="primary">Dsec\GM20515</name>
    <name evidence="2" type="ORF">Dsec_GM20515</name>
</gene>
<dbReference type="PhylomeDB" id="B4HMR2"/>
<dbReference type="Proteomes" id="UP000001292">
    <property type="component" value="Unassembled WGS sequence"/>
</dbReference>
<dbReference type="SMART" id="SM00355">
    <property type="entry name" value="ZnF_C2H2"/>
    <property type="match status" value="1"/>
</dbReference>
<proteinExistence type="predicted"/>
<dbReference type="HOGENOM" id="CLU_1733442_0_0_1"/>
<keyword evidence="3" id="KW-1185">Reference proteome</keyword>
<sequence>MLTNGYWTILETVPYSIASDAPNQTLTTATTLSNVITLDRKYNLRTHDSSGSSPDLPSTSKQKVAAVQPKLAEVVSLDQKSENEEPTDVDNAASLKKAMATSDAMIALQQLASISTARSLQHLVQNMSNIDNSALVPGRKLPRYAAKRSPKYESNRCPLCSRVCRSQAFLNEHMRKEHSVLI</sequence>
<name>B4HMR2_DROSE</name>
<dbReference type="InterPro" id="IPR013087">
    <property type="entry name" value="Znf_C2H2_type"/>
</dbReference>
<reference evidence="2 3" key="1">
    <citation type="journal article" date="2007" name="Nature">
        <title>Evolution of genes and genomes on the Drosophila phylogeny.</title>
        <authorList>
            <consortium name="Drosophila 12 Genomes Consortium"/>
            <person name="Clark A.G."/>
            <person name="Eisen M.B."/>
            <person name="Smith D.R."/>
            <person name="Bergman C.M."/>
            <person name="Oliver B."/>
            <person name="Markow T.A."/>
            <person name="Kaufman T.C."/>
            <person name="Kellis M."/>
            <person name="Gelbart W."/>
            <person name="Iyer V.N."/>
            <person name="Pollard D.A."/>
            <person name="Sackton T.B."/>
            <person name="Larracuente A.M."/>
            <person name="Singh N.D."/>
            <person name="Abad J.P."/>
            <person name="Abt D.N."/>
            <person name="Adryan B."/>
            <person name="Aguade M."/>
            <person name="Akashi H."/>
            <person name="Anderson W.W."/>
            <person name="Aquadro C.F."/>
            <person name="Ardell D.H."/>
            <person name="Arguello R."/>
            <person name="Artieri C.G."/>
            <person name="Barbash D.A."/>
            <person name="Barker D."/>
            <person name="Barsanti P."/>
            <person name="Batterham P."/>
            <person name="Batzoglou S."/>
            <person name="Begun D."/>
            <person name="Bhutkar A."/>
            <person name="Blanco E."/>
            <person name="Bosak S.A."/>
            <person name="Bradley R.K."/>
            <person name="Brand A.D."/>
            <person name="Brent M.R."/>
            <person name="Brooks A.N."/>
            <person name="Brown R.H."/>
            <person name="Butlin R.K."/>
            <person name="Caggese C."/>
            <person name="Calvi B.R."/>
            <person name="Bernardo de Carvalho A."/>
            <person name="Caspi A."/>
            <person name="Castrezana S."/>
            <person name="Celniker S.E."/>
            <person name="Chang J.L."/>
            <person name="Chapple C."/>
            <person name="Chatterji S."/>
            <person name="Chinwalla A."/>
            <person name="Civetta A."/>
            <person name="Clifton S.W."/>
            <person name="Comeron J.M."/>
            <person name="Costello J.C."/>
            <person name="Coyne J.A."/>
            <person name="Daub J."/>
            <person name="David R.G."/>
            <person name="Delcher A.L."/>
            <person name="Delehaunty K."/>
            <person name="Do C.B."/>
            <person name="Ebling H."/>
            <person name="Edwards K."/>
            <person name="Eickbush T."/>
            <person name="Evans J.D."/>
            <person name="Filipski A."/>
            <person name="Findeiss S."/>
            <person name="Freyhult E."/>
            <person name="Fulton L."/>
            <person name="Fulton R."/>
            <person name="Garcia A.C."/>
            <person name="Gardiner A."/>
            <person name="Garfield D.A."/>
            <person name="Garvin B.E."/>
            <person name="Gibson G."/>
            <person name="Gilbert D."/>
            <person name="Gnerre S."/>
            <person name="Godfrey J."/>
            <person name="Good R."/>
            <person name="Gotea V."/>
            <person name="Gravely B."/>
            <person name="Greenberg A.J."/>
            <person name="Griffiths-Jones S."/>
            <person name="Gross S."/>
            <person name="Guigo R."/>
            <person name="Gustafson E.A."/>
            <person name="Haerty W."/>
            <person name="Hahn M.W."/>
            <person name="Halligan D.L."/>
            <person name="Halpern A.L."/>
            <person name="Halter G.M."/>
            <person name="Han M.V."/>
            <person name="Heger A."/>
            <person name="Hillier L."/>
            <person name="Hinrichs A.S."/>
            <person name="Holmes I."/>
            <person name="Hoskins R.A."/>
            <person name="Hubisz M.J."/>
            <person name="Hultmark D."/>
            <person name="Huntley M.A."/>
            <person name="Jaffe D.B."/>
            <person name="Jagadeeshan S."/>
            <person name="Jeck W.R."/>
            <person name="Johnson J."/>
            <person name="Jones C.D."/>
            <person name="Jordan W.C."/>
            <person name="Karpen G.H."/>
            <person name="Kataoka E."/>
            <person name="Keightley P.D."/>
            <person name="Kheradpour P."/>
            <person name="Kirkness E.F."/>
            <person name="Koerich L.B."/>
            <person name="Kristiansen K."/>
            <person name="Kudrna D."/>
            <person name="Kulathinal R.J."/>
            <person name="Kumar S."/>
            <person name="Kwok R."/>
            <person name="Lander E."/>
            <person name="Langley C.H."/>
            <person name="Lapoint R."/>
            <person name="Lazzaro B.P."/>
            <person name="Lee S.J."/>
            <person name="Levesque L."/>
            <person name="Li R."/>
            <person name="Lin C.F."/>
            <person name="Lin M.F."/>
            <person name="Lindblad-Toh K."/>
            <person name="Llopart A."/>
            <person name="Long M."/>
            <person name="Low L."/>
            <person name="Lozovsky E."/>
            <person name="Lu J."/>
            <person name="Luo M."/>
            <person name="Machado C.A."/>
            <person name="Makalowski W."/>
            <person name="Marzo M."/>
            <person name="Matsuda M."/>
            <person name="Matzkin L."/>
            <person name="McAllister B."/>
            <person name="McBride C.S."/>
            <person name="McKernan B."/>
            <person name="McKernan K."/>
            <person name="Mendez-Lago M."/>
            <person name="Minx P."/>
            <person name="Mollenhauer M.U."/>
            <person name="Montooth K."/>
            <person name="Mount S.M."/>
            <person name="Mu X."/>
            <person name="Myers E."/>
            <person name="Negre B."/>
            <person name="Newfeld S."/>
            <person name="Nielsen R."/>
            <person name="Noor M.A."/>
            <person name="O'Grady P."/>
            <person name="Pachter L."/>
            <person name="Papaceit M."/>
            <person name="Parisi M.J."/>
            <person name="Parisi M."/>
            <person name="Parts L."/>
            <person name="Pedersen J.S."/>
            <person name="Pesole G."/>
            <person name="Phillippy A.M."/>
            <person name="Ponting C.P."/>
            <person name="Pop M."/>
            <person name="Porcelli D."/>
            <person name="Powell J.R."/>
            <person name="Prohaska S."/>
            <person name="Pruitt K."/>
            <person name="Puig M."/>
            <person name="Quesneville H."/>
            <person name="Ram K.R."/>
            <person name="Rand D."/>
            <person name="Rasmussen M.D."/>
            <person name="Reed L.K."/>
            <person name="Reenan R."/>
            <person name="Reily A."/>
            <person name="Remington K.A."/>
            <person name="Rieger T.T."/>
            <person name="Ritchie M.G."/>
            <person name="Robin C."/>
            <person name="Rogers Y.H."/>
            <person name="Rohde C."/>
            <person name="Rozas J."/>
            <person name="Rubenfield M.J."/>
            <person name="Ruiz A."/>
            <person name="Russo S."/>
            <person name="Salzberg S.L."/>
            <person name="Sanchez-Gracia A."/>
            <person name="Saranga D.J."/>
            <person name="Sato H."/>
            <person name="Schaeffer S.W."/>
            <person name="Schatz M.C."/>
            <person name="Schlenke T."/>
            <person name="Schwartz R."/>
            <person name="Segarra C."/>
            <person name="Singh R.S."/>
            <person name="Sirot L."/>
            <person name="Sirota M."/>
            <person name="Sisneros N.B."/>
            <person name="Smith C.D."/>
            <person name="Smith T.F."/>
            <person name="Spieth J."/>
            <person name="Stage D.E."/>
            <person name="Stark A."/>
            <person name="Stephan W."/>
            <person name="Strausberg R.L."/>
            <person name="Strempel S."/>
            <person name="Sturgill D."/>
            <person name="Sutton G."/>
            <person name="Sutton G.G."/>
            <person name="Tao W."/>
            <person name="Teichmann S."/>
            <person name="Tobari Y.N."/>
            <person name="Tomimura Y."/>
            <person name="Tsolas J.M."/>
            <person name="Valente V.L."/>
            <person name="Venter E."/>
            <person name="Venter J.C."/>
            <person name="Vicario S."/>
            <person name="Vieira F.G."/>
            <person name="Vilella A.J."/>
            <person name="Villasante A."/>
            <person name="Walenz B."/>
            <person name="Wang J."/>
            <person name="Wasserman M."/>
            <person name="Watts T."/>
            <person name="Wilson D."/>
            <person name="Wilson R.K."/>
            <person name="Wing R.A."/>
            <person name="Wolfner M.F."/>
            <person name="Wong A."/>
            <person name="Wong G.K."/>
            <person name="Wu C.I."/>
            <person name="Wu G."/>
            <person name="Yamamoto D."/>
            <person name="Yang H.P."/>
            <person name="Yang S.P."/>
            <person name="Yorke J.A."/>
            <person name="Yoshida K."/>
            <person name="Zdobnov E."/>
            <person name="Zhang P."/>
            <person name="Zhang Y."/>
            <person name="Zimin A.V."/>
            <person name="Baldwin J."/>
            <person name="Abdouelleil A."/>
            <person name="Abdulkadir J."/>
            <person name="Abebe A."/>
            <person name="Abera B."/>
            <person name="Abreu J."/>
            <person name="Acer S.C."/>
            <person name="Aftuck L."/>
            <person name="Alexander A."/>
            <person name="An P."/>
            <person name="Anderson E."/>
            <person name="Anderson S."/>
            <person name="Arachi H."/>
            <person name="Azer M."/>
            <person name="Bachantsang P."/>
            <person name="Barry A."/>
            <person name="Bayul T."/>
            <person name="Berlin A."/>
            <person name="Bessette D."/>
            <person name="Bloom T."/>
            <person name="Blye J."/>
            <person name="Boguslavskiy L."/>
            <person name="Bonnet C."/>
            <person name="Boukhgalter B."/>
            <person name="Bourzgui I."/>
            <person name="Brown A."/>
            <person name="Cahill P."/>
            <person name="Channer S."/>
            <person name="Cheshatsang Y."/>
            <person name="Chuda L."/>
            <person name="Citroen M."/>
            <person name="Collymore A."/>
            <person name="Cooke P."/>
            <person name="Costello M."/>
            <person name="D'Aco K."/>
            <person name="Daza R."/>
            <person name="De Haan G."/>
            <person name="DeGray S."/>
            <person name="DeMaso C."/>
            <person name="Dhargay N."/>
            <person name="Dooley K."/>
            <person name="Dooley E."/>
            <person name="Doricent M."/>
            <person name="Dorje P."/>
            <person name="Dorjee K."/>
            <person name="Dupes A."/>
            <person name="Elong R."/>
            <person name="Falk J."/>
            <person name="Farina A."/>
            <person name="Faro S."/>
            <person name="Ferguson D."/>
            <person name="Fisher S."/>
            <person name="Foley C.D."/>
            <person name="Franke A."/>
            <person name="Friedrich D."/>
            <person name="Gadbois L."/>
            <person name="Gearin G."/>
            <person name="Gearin C.R."/>
            <person name="Giannoukos G."/>
            <person name="Goode T."/>
            <person name="Graham J."/>
            <person name="Grandbois E."/>
            <person name="Grewal S."/>
            <person name="Gyaltsen K."/>
            <person name="Hafez N."/>
            <person name="Hagos B."/>
            <person name="Hall J."/>
            <person name="Henson C."/>
            <person name="Hollinger A."/>
            <person name="Honan T."/>
            <person name="Huard M.D."/>
            <person name="Hughes L."/>
            <person name="Hurhula B."/>
            <person name="Husby M.E."/>
            <person name="Kamat A."/>
            <person name="Kanga B."/>
            <person name="Kashin S."/>
            <person name="Khazanovich D."/>
            <person name="Kisner P."/>
            <person name="Lance K."/>
            <person name="Lara M."/>
            <person name="Lee W."/>
            <person name="Lennon N."/>
            <person name="Letendre F."/>
            <person name="LeVine R."/>
            <person name="Lipovsky A."/>
            <person name="Liu X."/>
            <person name="Liu J."/>
            <person name="Liu S."/>
            <person name="Lokyitsang T."/>
            <person name="Lokyitsang Y."/>
            <person name="Lubonja R."/>
            <person name="Lui A."/>
            <person name="MacDonald P."/>
            <person name="Magnisalis V."/>
            <person name="Maru K."/>
            <person name="Matthews C."/>
            <person name="McCusker W."/>
            <person name="McDonough S."/>
            <person name="Mehta T."/>
            <person name="Meldrim J."/>
            <person name="Meneus L."/>
            <person name="Mihai O."/>
            <person name="Mihalev A."/>
            <person name="Mihova T."/>
            <person name="Mittelman R."/>
            <person name="Mlenga V."/>
            <person name="Montmayeur A."/>
            <person name="Mulrain L."/>
            <person name="Navidi A."/>
            <person name="Naylor J."/>
            <person name="Negash T."/>
            <person name="Nguyen T."/>
            <person name="Nguyen N."/>
            <person name="Nicol R."/>
            <person name="Norbu C."/>
            <person name="Norbu N."/>
            <person name="Novod N."/>
            <person name="O'Neill B."/>
            <person name="Osman S."/>
            <person name="Markiewicz E."/>
            <person name="Oyono O.L."/>
            <person name="Patti C."/>
            <person name="Phunkhang P."/>
            <person name="Pierre F."/>
            <person name="Priest M."/>
            <person name="Raghuraman S."/>
            <person name="Rege F."/>
            <person name="Reyes R."/>
            <person name="Rise C."/>
            <person name="Rogov P."/>
            <person name="Ross K."/>
            <person name="Ryan E."/>
            <person name="Settipalli S."/>
            <person name="Shea T."/>
            <person name="Sherpa N."/>
            <person name="Shi L."/>
            <person name="Shih D."/>
            <person name="Sparrow T."/>
            <person name="Spaulding J."/>
            <person name="Stalker J."/>
            <person name="Stange-Thomann N."/>
            <person name="Stavropoulos S."/>
            <person name="Stone C."/>
            <person name="Strader C."/>
            <person name="Tesfaye S."/>
            <person name="Thomson T."/>
            <person name="Thoulutsang Y."/>
            <person name="Thoulutsang D."/>
            <person name="Topham K."/>
            <person name="Topping I."/>
            <person name="Tsamla T."/>
            <person name="Vassiliev H."/>
            <person name="Vo A."/>
            <person name="Wangchuk T."/>
            <person name="Wangdi T."/>
            <person name="Weiand M."/>
            <person name="Wilkinson J."/>
            <person name="Wilson A."/>
            <person name="Yadav S."/>
            <person name="Young G."/>
            <person name="Yu Q."/>
            <person name="Zembek L."/>
            <person name="Zhong D."/>
            <person name="Zimmer A."/>
            <person name="Zwirko Z."/>
            <person name="Jaffe D.B."/>
            <person name="Alvarez P."/>
            <person name="Brockman W."/>
            <person name="Butler J."/>
            <person name="Chin C."/>
            <person name="Gnerre S."/>
            <person name="Grabherr M."/>
            <person name="Kleber M."/>
            <person name="Mauceli E."/>
            <person name="MacCallum I."/>
        </authorList>
    </citation>
    <scope>NUCLEOTIDE SEQUENCE [LARGE SCALE GENOMIC DNA]</scope>
    <source>
        <strain evidence="3">Rob3c / Tucson 14021-0248.25</strain>
    </source>
</reference>
<feature type="domain" description="C2H2-type" evidence="1">
    <location>
        <begin position="157"/>
        <end position="178"/>
    </location>
</feature>
<protein>
    <submittedName>
        <fullName evidence="2">GM20515</fullName>
    </submittedName>
</protein>
<dbReference type="EMBL" id="CH480816">
    <property type="protein sequence ID" value="EDW47274.1"/>
    <property type="molecule type" value="Genomic_DNA"/>
</dbReference>
<dbReference type="AlphaFoldDB" id="B4HMR2"/>